<proteinExistence type="predicted"/>
<evidence type="ECO:0000313" key="1">
    <source>
        <dbReference type="EMBL" id="PXX33690.1"/>
    </source>
</evidence>
<dbReference type="Proteomes" id="UP000247792">
    <property type="component" value="Unassembled WGS sequence"/>
</dbReference>
<sequence length="47" mass="4954">FDTLGINDQKGAVYVPTMFGTGRANLIFLMPTPAGLTHFPTASLSIA</sequence>
<organism evidence="1 2">
    <name type="scientific">Undibacterium pigrum</name>
    <dbReference type="NCBI Taxonomy" id="401470"/>
    <lineage>
        <taxon>Bacteria</taxon>
        <taxon>Pseudomonadati</taxon>
        <taxon>Pseudomonadota</taxon>
        <taxon>Betaproteobacteria</taxon>
        <taxon>Burkholderiales</taxon>
        <taxon>Oxalobacteraceae</taxon>
        <taxon>Undibacterium</taxon>
    </lineage>
</organism>
<reference evidence="1 2" key="1">
    <citation type="submission" date="2018-05" db="EMBL/GenBank/DDBJ databases">
        <title>Genomic Encyclopedia of Type Strains, Phase IV (KMG-IV): sequencing the most valuable type-strain genomes for metagenomic binning, comparative biology and taxonomic classification.</title>
        <authorList>
            <person name="Goeker M."/>
        </authorList>
    </citation>
    <scope>NUCLEOTIDE SEQUENCE [LARGE SCALE GENOMIC DNA]</scope>
    <source>
        <strain evidence="1 2">DSM 19792</strain>
    </source>
</reference>
<evidence type="ECO:0000313" key="2">
    <source>
        <dbReference type="Proteomes" id="UP000247792"/>
    </source>
</evidence>
<accession>A0A318INY8</accession>
<name>A0A318INY8_9BURK</name>
<dbReference type="EMBL" id="QJKB01000032">
    <property type="protein sequence ID" value="PXX33690.1"/>
    <property type="molecule type" value="Genomic_DNA"/>
</dbReference>
<gene>
    <name evidence="1" type="ORF">DFR42_1321</name>
</gene>
<feature type="non-terminal residue" evidence="1">
    <location>
        <position position="1"/>
    </location>
</feature>
<comment type="caution">
    <text evidence="1">The sequence shown here is derived from an EMBL/GenBank/DDBJ whole genome shotgun (WGS) entry which is preliminary data.</text>
</comment>
<dbReference type="AlphaFoldDB" id="A0A318INY8"/>
<protein>
    <submittedName>
        <fullName evidence="1">Uncharacterized protein</fullName>
    </submittedName>
</protein>
<keyword evidence="2" id="KW-1185">Reference proteome</keyword>